<organism evidence="1 2">
    <name type="scientific">Pseudoalteromonas luteoviolacea DSM 6061</name>
    <dbReference type="NCBI Taxonomy" id="1365250"/>
    <lineage>
        <taxon>Bacteria</taxon>
        <taxon>Pseudomonadati</taxon>
        <taxon>Pseudomonadota</taxon>
        <taxon>Gammaproteobacteria</taxon>
        <taxon>Alteromonadales</taxon>
        <taxon>Pseudoalteromonadaceae</taxon>
        <taxon>Pseudoalteromonas</taxon>
    </lineage>
</organism>
<name>A0A166XCB8_9GAMM</name>
<keyword evidence="2" id="KW-1185">Reference proteome</keyword>
<reference evidence="1 2" key="1">
    <citation type="submission" date="2013-07" db="EMBL/GenBank/DDBJ databases">
        <title>Comparative Genomic and Metabolomic Analysis of Twelve Strains of Pseudoalteromonas luteoviolacea.</title>
        <authorList>
            <person name="Vynne N.G."/>
            <person name="Mansson M."/>
            <person name="Gram L."/>
        </authorList>
    </citation>
    <scope>NUCLEOTIDE SEQUENCE [LARGE SCALE GENOMIC DNA]</scope>
    <source>
        <strain evidence="1 2">DSM 6061</strain>
    </source>
</reference>
<gene>
    <name evidence="1" type="ORF">N475_13010</name>
</gene>
<sequence length="34" mass="4119">MAERARILRIALKISNVFMQKIRINRENSYKELI</sequence>
<evidence type="ECO:0000313" key="1">
    <source>
        <dbReference type="EMBL" id="KZN39989.1"/>
    </source>
</evidence>
<dbReference type="AlphaFoldDB" id="A0A166XCB8"/>
<accession>A0A166XCB8</accession>
<proteinExistence type="predicted"/>
<evidence type="ECO:0000313" key="2">
    <source>
        <dbReference type="Proteomes" id="UP000076643"/>
    </source>
</evidence>
<dbReference type="PATRIC" id="fig|1365250.3.peg.1834"/>
<dbReference type="Proteomes" id="UP000076643">
    <property type="component" value="Unassembled WGS sequence"/>
</dbReference>
<comment type="caution">
    <text evidence="1">The sequence shown here is derived from an EMBL/GenBank/DDBJ whole genome shotgun (WGS) entry which is preliminary data.</text>
</comment>
<dbReference type="EMBL" id="AUYB01000097">
    <property type="protein sequence ID" value="KZN39989.1"/>
    <property type="molecule type" value="Genomic_DNA"/>
</dbReference>
<protein>
    <submittedName>
        <fullName evidence="1">Uncharacterized protein</fullName>
    </submittedName>
</protein>